<proteinExistence type="predicted"/>
<gene>
    <name evidence="1" type="ORF">BLNAU_22492</name>
</gene>
<sequence length="101" mass="11405">MQKIVMMTFGTKEMTPRIIFPRLKTTQRARQPYLCVYKIRSVSIHTPVWPVAAPYVDASNLDDMATVFSCGHPQRVSGEELLKISDLVRIAGCGRESLFFG</sequence>
<name>A0ABQ9WTF0_9EUKA</name>
<evidence type="ECO:0000313" key="1">
    <source>
        <dbReference type="EMBL" id="KAK2942598.1"/>
    </source>
</evidence>
<dbReference type="Proteomes" id="UP001281761">
    <property type="component" value="Unassembled WGS sequence"/>
</dbReference>
<evidence type="ECO:0000313" key="2">
    <source>
        <dbReference type="Proteomes" id="UP001281761"/>
    </source>
</evidence>
<reference evidence="1 2" key="1">
    <citation type="journal article" date="2022" name="bioRxiv">
        <title>Genomics of Preaxostyla Flagellates Illuminates Evolutionary Transitions and the Path Towards Mitochondrial Loss.</title>
        <authorList>
            <person name="Novak L.V.F."/>
            <person name="Treitli S.C."/>
            <person name="Pyrih J."/>
            <person name="Halakuc P."/>
            <person name="Pipaliya S.V."/>
            <person name="Vacek V."/>
            <person name="Brzon O."/>
            <person name="Soukal P."/>
            <person name="Eme L."/>
            <person name="Dacks J.B."/>
            <person name="Karnkowska A."/>
            <person name="Elias M."/>
            <person name="Hampl V."/>
        </authorList>
    </citation>
    <scope>NUCLEOTIDE SEQUENCE [LARGE SCALE GENOMIC DNA]</scope>
    <source>
        <strain evidence="1">NAU3</strain>
        <tissue evidence="1">Gut</tissue>
    </source>
</reference>
<protein>
    <submittedName>
        <fullName evidence="1">Uncharacterized protein</fullName>
    </submittedName>
</protein>
<accession>A0ABQ9WTF0</accession>
<dbReference type="EMBL" id="JARBJD010000397">
    <property type="protein sequence ID" value="KAK2942598.1"/>
    <property type="molecule type" value="Genomic_DNA"/>
</dbReference>
<keyword evidence="2" id="KW-1185">Reference proteome</keyword>
<organism evidence="1 2">
    <name type="scientific">Blattamonas nauphoetae</name>
    <dbReference type="NCBI Taxonomy" id="2049346"/>
    <lineage>
        <taxon>Eukaryota</taxon>
        <taxon>Metamonada</taxon>
        <taxon>Preaxostyla</taxon>
        <taxon>Oxymonadida</taxon>
        <taxon>Blattamonas</taxon>
    </lineage>
</organism>
<comment type="caution">
    <text evidence="1">The sequence shown here is derived from an EMBL/GenBank/DDBJ whole genome shotgun (WGS) entry which is preliminary data.</text>
</comment>